<feature type="compositionally biased region" description="Low complexity" evidence="1">
    <location>
        <begin position="51"/>
        <end position="64"/>
    </location>
</feature>
<dbReference type="RefSeq" id="WP_112233039.1">
    <property type="nucleotide sequence ID" value="NZ_QLZQ01000003.1"/>
</dbReference>
<dbReference type="AlphaFoldDB" id="A0A365K5N4"/>
<gene>
    <name evidence="2" type="ORF">DP119_09930</name>
</gene>
<evidence type="ECO:0000313" key="2">
    <source>
        <dbReference type="EMBL" id="RAZ67948.1"/>
    </source>
</evidence>
<dbReference type="EMBL" id="QLZQ01000003">
    <property type="protein sequence ID" value="RAZ67948.1"/>
    <property type="molecule type" value="Genomic_DNA"/>
</dbReference>
<proteinExistence type="predicted"/>
<name>A0A365K5N4_9BACL</name>
<evidence type="ECO:0000313" key="3">
    <source>
        <dbReference type="Proteomes" id="UP000251869"/>
    </source>
</evidence>
<feature type="compositionally biased region" description="Basic and acidic residues" evidence="1">
    <location>
        <begin position="94"/>
        <end position="109"/>
    </location>
</feature>
<sequence length="137" mass="15386">MARKKGGGRGLLLAGLAAGAYAYFKKPENREKATVAFNDVKAKVNEYMESQNLDQNKNQQNQQDQKSEGLDKTDLQENKMTAEGGTQATVQYYNEKEQKEKKEENDDVKLSSNDDSEEKSENTDSVSSEPRLNTDKL</sequence>
<comment type="caution">
    <text evidence="2">The sequence shown here is derived from an EMBL/GenBank/DDBJ whole genome shotgun (WGS) entry which is preliminary data.</text>
</comment>
<feature type="compositionally biased region" description="Basic and acidic residues" evidence="1">
    <location>
        <begin position="65"/>
        <end position="77"/>
    </location>
</feature>
<organism evidence="2 3">
    <name type="scientific">Planococcus maitriensis</name>
    <dbReference type="NCBI Taxonomy" id="221799"/>
    <lineage>
        <taxon>Bacteria</taxon>
        <taxon>Bacillati</taxon>
        <taxon>Bacillota</taxon>
        <taxon>Bacilli</taxon>
        <taxon>Bacillales</taxon>
        <taxon>Caryophanaceae</taxon>
        <taxon>Planococcus</taxon>
    </lineage>
</organism>
<accession>A0A365K5N4</accession>
<reference evidence="2 3" key="1">
    <citation type="submission" date="2018-06" db="EMBL/GenBank/DDBJ databases">
        <title>The draft genome sequences of strains SCU63 and S1.</title>
        <authorList>
            <person name="Gan L."/>
        </authorList>
    </citation>
    <scope>NUCLEOTIDE SEQUENCE [LARGE SCALE GENOMIC DNA]</scope>
    <source>
        <strain evidence="2 3">S1</strain>
    </source>
</reference>
<dbReference type="Proteomes" id="UP000251869">
    <property type="component" value="Unassembled WGS sequence"/>
</dbReference>
<evidence type="ECO:0000256" key="1">
    <source>
        <dbReference type="SAM" id="MobiDB-lite"/>
    </source>
</evidence>
<keyword evidence="3" id="KW-1185">Reference proteome</keyword>
<protein>
    <submittedName>
        <fullName evidence="2">Uncharacterized protein</fullName>
    </submittedName>
</protein>
<feature type="region of interest" description="Disordered" evidence="1">
    <location>
        <begin position="47"/>
        <end position="137"/>
    </location>
</feature>